<keyword evidence="2" id="KW-1185">Reference proteome</keyword>
<reference evidence="1" key="1">
    <citation type="submission" date="2021-08" db="EMBL/GenBank/DDBJ databases">
        <title>WGS assembly of Ceratopteris richardii.</title>
        <authorList>
            <person name="Marchant D.B."/>
            <person name="Chen G."/>
            <person name="Jenkins J."/>
            <person name="Shu S."/>
            <person name="Leebens-Mack J."/>
            <person name="Grimwood J."/>
            <person name="Schmutz J."/>
            <person name="Soltis P."/>
            <person name="Soltis D."/>
            <person name="Chen Z.-H."/>
        </authorList>
    </citation>
    <scope>NUCLEOTIDE SEQUENCE</scope>
    <source>
        <strain evidence="1">Whitten #5841</strain>
        <tissue evidence="1">Leaf</tissue>
    </source>
</reference>
<proteinExistence type="predicted"/>
<evidence type="ECO:0000313" key="1">
    <source>
        <dbReference type="EMBL" id="KAH7422677.1"/>
    </source>
</evidence>
<dbReference type="EMBL" id="CM035417">
    <property type="protein sequence ID" value="KAH7422677.1"/>
    <property type="molecule type" value="Genomic_DNA"/>
</dbReference>
<evidence type="ECO:0000313" key="2">
    <source>
        <dbReference type="Proteomes" id="UP000825935"/>
    </source>
</evidence>
<dbReference type="AlphaFoldDB" id="A0A8T2TH78"/>
<organism evidence="1 2">
    <name type="scientific">Ceratopteris richardii</name>
    <name type="common">Triangle waterfern</name>
    <dbReference type="NCBI Taxonomy" id="49495"/>
    <lineage>
        <taxon>Eukaryota</taxon>
        <taxon>Viridiplantae</taxon>
        <taxon>Streptophyta</taxon>
        <taxon>Embryophyta</taxon>
        <taxon>Tracheophyta</taxon>
        <taxon>Polypodiopsida</taxon>
        <taxon>Polypodiidae</taxon>
        <taxon>Polypodiales</taxon>
        <taxon>Pteridineae</taxon>
        <taxon>Pteridaceae</taxon>
        <taxon>Parkerioideae</taxon>
        <taxon>Ceratopteris</taxon>
    </lineage>
</organism>
<name>A0A8T2TH78_CERRI</name>
<protein>
    <submittedName>
        <fullName evidence="1">Uncharacterized protein</fullName>
    </submittedName>
</protein>
<accession>A0A8T2TH78</accession>
<sequence>MAHLSHVPVRADTSISIRWSSDPDAYMRFVGSLLPPSPTKAPLSPTATMEVSADNPPASIRALHACPPFDVVCHTANLNEAGLSTMADHILPLHHSRVQTNHISTSSSSHLDGLHRSFNYALEAYRRSLPKTTSHTVTSIHPADDAFLSNALSANEEPFLVSQRNTTTHIDFPAEDGAVISAFLATRLDSERRNVANMTCLAVTHREDYPQLDADSTCEYSLPVADEEVSSYGHALTDSAIISDFLVYLSVPDLVNVATPPTMEFHTVTSSSAIDHFEVEVPAYDAEVLSVKQTKFLTLWMKFLLMTQKFLSTQTKQLFSVQIH</sequence>
<dbReference type="Proteomes" id="UP000825935">
    <property type="component" value="Chromosome 12"/>
</dbReference>
<comment type="caution">
    <text evidence="1">The sequence shown here is derived from an EMBL/GenBank/DDBJ whole genome shotgun (WGS) entry which is preliminary data.</text>
</comment>
<gene>
    <name evidence="1" type="ORF">KP509_12G019800</name>
</gene>